<evidence type="ECO:0000313" key="2">
    <source>
        <dbReference type="Ensembl" id="ENSMMUP00000063011.1"/>
    </source>
</evidence>
<dbReference type="GeneTree" id="ENSGT01130000278534"/>
<dbReference type="Proteomes" id="UP000006718">
    <property type="component" value="Chromosome 2"/>
</dbReference>
<sequence length="100" mass="10909">MALEGASPTLGSFQVVLSAQKSRIGVWEPLPRFQKMYGNAWMSRQKFAARVGLSWRTSARAVRKGNVGSEPPHRIPTGAPPSGAVKRGPPDARVLQTPEW</sequence>
<organism evidence="2 3">
    <name type="scientific">Macaca mulatta</name>
    <name type="common">Rhesus macaque</name>
    <dbReference type="NCBI Taxonomy" id="9544"/>
    <lineage>
        <taxon>Eukaryota</taxon>
        <taxon>Metazoa</taxon>
        <taxon>Chordata</taxon>
        <taxon>Craniata</taxon>
        <taxon>Vertebrata</taxon>
        <taxon>Euteleostomi</taxon>
        <taxon>Mammalia</taxon>
        <taxon>Eutheria</taxon>
        <taxon>Euarchontoglires</taxon>
        <taxon>Primates</taxon>
        <taxon>Haplorrhini</taxon>
        <taxon>Catarrhini</taxon>
        <taxon>Cercopithecidae</taxon>
        <taxon>Cercopithecinae</taxon>
        <taxon>Macaca</taxon>
    </lineage>
</organism>
<name>A0A5F7ZBM3_MACMU</name>
<protein>
    <submittedName>
        <fullName evidence="2">Uncharacterized protein</fullName>
    </submittedName>
</protein>
<dbReference type="AlphaFoldDB" id="A0A5F7ZBM3"/>
<reference evidence="3" key="1">
    <citation type="journal article" date="2007" name="Science">
        <title>Evolutionary and biomedical insights from the rhesus macaque genome.</title>
        <authorList>
            <person name="Gibbs R.A."/>
            <person name="Rogers J."/>
            <person name="Katze M.G."/>
            <person name="Bumgarner R."/>
            <person name="Weinstock G.M."/>
            <person name="Mardis E.R."/>
            <person name="Remington K.A."/>
            <person name="Strausberg R.L."/>
            <person name="Venter J.C."/>
            <person name="Wilson R.K."/>
            <person name="Batzer M.A."/>
            <person name="Bustamante C.D."/>
            <person name="Eichler E.E."/>
            <person name="Hahn M.W."/>
            <person name="Hardison R.C."/>
            <person name="Makova K.D."/>
            <person name="Miller W."/>
            <person name="Milosavljevic A."/>
            <person name="Palermo R.E."/>
            <person name="Siepel A."/>
            <person name="Sikela J.M."/>
            <person name="Attaway T."/>
            <person name="Bell S."/>
            <person name="Bernard K.E."/>
            <person name="Buhay C.J."/>
            <person name="Chandrabose M.N."/>
            <person name="Dao M."/>
            <person name="Davis C."/>
            <person name="Delehaunty K.D."/>
            <person name="Ding Y."/>
            <person name="Dinh H.H."/>
            <person name="Dugan-Rocha S."/>
            <person name="Fulton L.A."/>
            <person name="Gabisi R.A."/>
            <person name="Garner T.T."/>
            <person name="Godfrey J."/>
            <person name="Hawes A.C."/>
            <person name="Hernandez J."/>
            <person name="Hines S."/>
            <person name="Holder M."/>
            <person name="Hume J."/>
            <person name="Jhangiani S.N."/>
            <person name="Joshi V."/>
            <person name="Khan Z.M."/>
            <person name="Kirkness E.F."/>
            <person name="Cree A."/>
            <person name="Fowler R.G."/>
            <person name="Lee S."/>
            <person name="Lewis L.R."/>
            <person name="Li Z."/>
            <person name="Liu Y.-S."/>
            <person name="Moore S.M."/>
            <person name="Muzny D."/>
            <person name="Nazareth L.V."/>
            <person name="Ngo D.N."/>
            <person name="Okwuonu G.O."/>
            <person name="Pai G."/>
            <person name="Parker D."/>
            <person name="Paul H.A."/>
            <person name="Pfannkoch C."/>
            <person name="Pohl C.S."/>
            <person name="Rogers Y.-H.C."/>
            <person name="Ruiz S.J."/>
            <person name="Sabo A."/>
            <person name="Santibanez J."/>
            <person name="Schneider B.W."/>
            <person name="Smith S.M."/>
            <person name="Sodergren E."/>
            <person name="Svatek A.F."/>
            <person name="Utterback T.R."/>
            <person name="Vattathil S."/>
            <person name="Warren W."/>
            <person name="White C.S."/>
            <person name="Chinwalla A.T."/>
            <person name="Feng Y."/>
            <person name="Halpern A.L."/>
            <person name="Hillier L.W."/>
            <person name="Huang X."/>
            <person name="Minx P."/>
            <person name="Nelson J.O."/>
            <person name="Pepin K.H."/>
            <person name="Qin X."/>
            <person name="Sutton G.G."/>
            <person name="Venter E."/>
            <person name="Walenz B.P."/>
            <person name="Wallis J.W."/>
            <person name="Worley K.C."/>
            <person name="Yang S.-P."/>
            <person name="Jones S.M."/>
            <person name="Marra M.A."/>
            <person name="Rocchi M."/>
            <person name="Schein J.E."/>
            <person name="Baertsch R."/>
            <person name="Clarke L."/>
            <person name="Csuros M."/>
            <person name="Glasscock J."/>
            <person name="Harris R.A."/>
            <person name="Havlak P."/>
            <person name="Jackson A.R."/>
            <person name="Jiang H."/>
            <person name="Liu Y."/>
            <person name="Messina D.N."/>
            <person name="Shen Y."/>
            <person name="Song H.X.-Z."/>
            <person name="Wylie T."/>
            <person name="Zhang L."/>
            <person name="Birney E."/>
            <person name="Han K."/>
            <person name="Konkel M.K."/>
            <person name="Lee J."/>
            <person name="Smit A.F.A."/>
            <person name="Ullmer B."/>
            <person name="Wang H."/>
            <person name="Xing J."/>
            <person name="Burhans R."/>
            <person name="Cheng Z."/>
            <person name="Karro J.E."/>
            <person name="Ma J."/>
            <person name="Raney B."/>
            <person name="She X."/>
            <person name="Cox M.J."/>
            <person name="Demuth J.P."/>
            <person name="Dumas L.J."/>
            <person name="Han S.-G."/>
            <person name="Hopkins J."/>
            <person name="Karimpour-Fard A."/>
            <person name="Kim Y.H."/>
            <person name="Pollack J.R."/>
            <person name="Vinar T."/>
            <person name="Addo-Quaye C."/>
            <person name="Degenhardt J."/>
            <person name="Denby A."/>
            <person name="Hubisz M.J."/>
            <person name="Indap A."/>
            <person name="Kosiol C."/>
            <person name="Lahn B.T."/>
            <person name="Lawson H.A."/>
            <person name="Marklein A."/>
            <person name="Nielsen R."/>
            <person name="Vallender E.J."/>
            <person name="Clark A.G."/>
            <person name="Ferguson B."/>
            <person name="Hernandez R.D."/>
            <person name="Hirani K."/>
            <person name="Kehrer-Sawatzki H."/>
            <person name="Kolb J."/>
            <person name="Patil S."/>
            <person name="Pu L.-L."/>
            <person name="Ren Y."/>
            <person name="Smith D.G."/>
            <person name="Wheeler D.A."/>
            <person name="Schenck I."/>
            <person name="Ball E.V."/>
            <person name="Chen R."/>
            <person name="Cooper D.N."/>
            <person name="Giardine B."/>
            <person name="Hsu F."/>
            <person name="Kent W.J."/>
            <person name="Lesk A."/>
            <person name="Nelson D.L."/>
            <person name="O'brien W.E."/>
            <person name="Pruefer K."/>
            <person name="Stenson P.D."/>
            <person name="Wallace J.C."/>
            <person name="Ke H."/>
            <person name="Liu X.-M."/>
            <person name="Wang P."/>
            <person name="Xiang A.P."/>
            <person name="Yang F."/>
            <person name="Barber G.P."/>
            <person name="Haussler D."/>
            <person name="Karolchik D."/>
            <person name="Kern A.D."/>
            <person name="Kuhn R.M."/>
            <person name="Smith K.E."/>
            <person name="Zwieg A.S."/>
        </authorList>
    </citation>
    <scope>NUCLEOTIDE SEQUENCE [LARGE SCALE GENOMIC DNA]</scope>
    <source>
        <strain evidence="3">17573</strain>
    </source>
</reference>
<dbReference type="Bgee" id="ENSMMUG00000059049">
    <property type="expression patterns" value="Expressed in dorsolateral prefrontal cortex and 1 other cell type or tissue"/>
</dbReference>
<accession>A0A5F7ZBM3</accession>
<reference evidence="2" key="4">
    <citation type="submission" date="2025-09" db="UniProtKB">
        <authorList>
            <consortium name="Ensembl"/>
        </authorList>
    </citation>
    <scope>IDENTIFICATION</scope>
    <source>
        <strain evidence="2">17573</strain>
    </source>
</reference>
<reference evidence="2" key="3">
    <citation type="submission" date="2025-08" db="UniProtKB">
        <authorList>
            <consortium name="Ensembl"/>
        </authorList>
    </citation>
    <scope>IDENTIFICATION</scope>
    <source>
        <strain evidence="2">17573</strain>
    </source>
</reference>
<proteinExistence type="predicted"/>
<evidence type="ECO:0000256" key="1">
    <source>
        <dbReference type="SAM" id="MobiDB-lite"/>
    </source>
</evidence>
<evidence type="ECO:0000313" key="3">
    <source>
        <dbReference type="Proteomes" id="UP000006718"/>
    </source>
</evidence>
<dbReference type="VEuPathDB" id="HostDB:ENSMMUG00000059049"/>
<reference evidence="2" key="2">
    <citation type="submission" date="2019-01" db="EMBL/GenBank/DDBJ databases">
        <authorList>
            <person name="Graves T."/>
            <person name="Eichler E.E."/>
            <person name="Wilson R.K."/>
        </authorList>
    </citation>
    <scope>NUCLEOTIDE SEQUENCE [LARGE SCALE GENOMIC DNA]</scope>
    <source>
        <strain evidence="2">17573</strain>
    </source>
</reference>
<feature type="region of interest" description="Disordered" evidence="1">
    <location>
        <begin position="62"/>
        <end position="100"/>
    </location>
</feature>
<dbReference type="InParanoid" id="A0A5F7ZBM3"/>
<dbReference type="Ensembl" id="ENSMMUT00000107618.1">
    <property type="protein sequence ID" value="ENSMMUP00000063011.1"/>
    <property type="gene ID" value="ENSMMUG00000059049.1"/>
</dbReference>
<keyword evidence="3" id="KW-1185">Reference proteome</keyword>